<organism evidence="1 2">
    <name type="scientific">Punica granatum</name>
    <name type="common">Pomegranate</name>
    <dbReference type="NCBI Taxonomy" id="22663"/>
    <lineage>
        <taxon>Eukaryota</taxon>
        <taxon>Viridiplantae</taxon>
        <taxon>Streptophyta</taxon>
        <taxon>Embryophyta</taxon>
        <taxon>Tracheophyta</taxon>
        <taxon>Spermatophyta</taxon>
        <taxon>Magnoliopsida</taxon>
        <taxon>eudicotyledons</taxon>
        <taxon>Gunneridae</taxon>
        <taxon>Pentapetalae</taxon>
        <taxon>rosids</taxon>
        <taxon>malvids</taxon>
        <taxon>Myrtales</taxon>
        <taxon>Lythraceae</taxon>
        <taxon>Punica</taxon>
    </lineage>
</organism>
<evidence type="ECO:0000313" key="1">
    <source>
        <dbReference type="EMBL" id="PKI64042.1"/>
    </source>
</evidence>
<name>A0A2I0K658_PUNGR</name>
<dbReference type="Proteomes" id="UP000233551">
    <property type="component" value="Unassembled WGS sequence"/>
</dbReference>
<proteinExistence type="predicted"/>
<dbReference type="AlphaFoldDB" id="A0A2I0K658"/>
<accession>A0A2I0K658</accession>
<evidence type="ECO:0000313" key="2">
    <source>
        <dbReference type="Proteomes" id="UP000233551"/>
    </source>
</evidence>
<keyword evidence="2" id="KW-1185">Reference proteome</keyword>
<comment type="caution">
    <text evidence="1">The sequence shown here is derived from an EMBL/GenBank/DDBJ whole genome shotgun (WGS) entry which is preliminary data.</text>
</comment>
<protein>
    <recommendedName>
        <fullName evidence="3">Retrotransposon gag domain-containing protein</fullName>
    </recommendedName>
</protein>
<sequence>MAQLQLGKFESPSPPSPRLEVGCYSTTTRIGKLEFPRFCGDGVRDWLYRCEQFFGVDGTPDDVKVKLVAIHLEGRALQWHQAYVRSLGVEGKIVGWSEYVTAIISRFGDSGYEDPMADLKNLK</sequence>
<reference evidence="1 2" key="1">
    <citation type="submission" date="2017-11" db="EMBL/GenBank/DDBJ databases">
        <title>De-novo sequencing of pomegranate (Punica granatum L.) genome.</title>
        <authorList>
            <person name="Akparov Z."/>
            <person name="Amiraslanov A."/>
            <person name="Hajiyeva S."/>
            <person name="Abbasov M."/>
            <person name="Kaur K."/>
            <person name="Hamwieh A."/>
            <person name="Solovyev V."/>
            <person name="Salamov A."/>
            <person name="Braich B."/>
            <person name="Kosarev P."/>
            <person name="Mahmoud A."/>
            <person name="Hajiyev E."/>
            <person name="Babayeva S."/>
            <person name="Izzatullayeva V."/>
            <person name="Mammadov A."/>
            <person name="Mammadov A."/>
            <person name="Sharifova S."/>
            <person name="Ojaghi J."/>
            <person name="Eynullazada K."/>
            <person name="Bayramov B."/>
            <person name="Abdulazimova A."/>
            <person name="Shahmuradov I."/>
        </authorList>
    </citation>
    <scope>NUCLEOTIDE SEQUENCE [LARGE SCALE GENOMIC DNA]</scope>
    <source>
        <strain evidence="2">cv. AG2017</strain>
        <tissue evidence="1">Leaf</tissue>
    </source>
</reference>
<dbReference type="EMBL" id="PGOL01000855">
    <property type="protein sequence ID" value="PKI64042.1"/>
    <property type="molecule type" value="Genomic_DNA"/>
</dbReference>
<gene>
    <name evidence="1" type="ORF">CRG98_015574</name>
</gene>
<evidence type="ECO:0008006" key="3">
    <source>
        <dbReference type="Google" id="ProtNLM"/>
    </source>
</evidence>